<gene>
    <name evidence="2" type="ORF">NITHO_570008</name>
</gene>
<evidence type="ECO:0000256" key="1">
    <source>
        <dbReference type="SAM" id="Phobius"/>
    </source>
</evidence>
<protein>
    <submittedName>
        <fullName evidence="2">Prenyltransferase and squalene oxidase repeat domain protein</fullName>
    </submittedName>
</protein>
<dbReference type="AlphaFoldDB" id="I4EM74"/>
<dbReference type="EMBL" id="CAGS01000523">
    <property type="protein sequence ID" value="CCF85787.1"/>
    <property type="molecule type" value="Genomic_DNA"/>
</dbReference>
<dbReference type="CDD" id="cd00688">
    <property type="entry name" value="ISOPREN_C2_like"/>
    <property type="match status" value="1"/>
</dbReference>
<dbReference type="SUPFAM" id="SSF48239">
    <property type="entry name" value="Terpenoid cyclases/Protein prenyltransferases"/>
    <property type="match status" value="2"/>
</dbReference>
<evidence type="ECO:0000313" key="2">
    <source>
        <dbReference type="EMBL" id="CCF85787.1"/>
    </source>
</evidence>
<keyword evidence="1" id="KW-0472">Membrane</keyword>
<organism evidence="2 3">
    <name type="scientific">Nitrolancea hollandica Lb</name>
    <dbReference type="NCBI Taxonomy" id="1129897"/>
    <lineage>
        <taxon>Bacteria</taxon>
        <taxon>Pseudomonadati</taxon>
        <taxon>Thermomicrobiota</taxon>
        <taxon>Thermomicrobia</taxon>
        <taxon>Sphaerobacterales</taxon>
        <taxon>Sphaerobacterineae</taxon>
        <taxon>Sphaerobacteraceae</taxon>
        <taxon>Nitrolancea</taxon>
    </lineage>
</organism>
<dbReference type="Proteomes" id="UP000004221">
    <property type="component" value="Unassembled WGS sequence"/>
</dbReference>
<feature type="transmembrane region" description="Helical" evidence="1">
    <location>
        <begin position="351"/>
        <end position="370"/>
    </location>
</feature>
<dbReference type="Gene3D" id="1.50.10.20">
    <property type="match status" value="1"/>
</dbReference>
<proteinExistence type="predicted"/>
<dbReference type="InterPro" id="IPR008930">
    <property type="entry name" value="Terpenoid_cyclase/PrenylTrfase"/>
</dbReference>
<keyword evidence="1" id="KW-0812">Transmembrane</keyword>
<keyword evidence="1" id="KW-1133">Transmembrane helix</keyword>
<name>I4EM74_9BACT</name>
<sequence>MPGVPPGCILAGGFAMKRYLIAPLIIVLLLFGWVGQAVAAPPASTLAGNAAGWLRGQQQPDGGFPGFQGGSDPGATADAAVAFAAAGIDPASVKRDGHSIIDFLAASAGSYGTSAAGAAKLTLAAVASGENPREFGGVNLISQLQSHLDQAGGLYDQQMFTHAYAMLALVAAGETVPSNAVTALEHHQATDGSWSFSGSTDPGQGDSNTTAIAVQALEAAHSANSDSIERAFDYFKTVRMPDGSYTYQVGGPSPAAGDANSTALVIQALIAAGKAPEAGGAGSPVDALAHFQNPDGAFRFRDDTPADSALATVQAIPALMSMPLPVEPPGFSQADPPAILPAAGQAHLAPVIPALLSMIGLGLLVMGAGLRRGLGSAK</sequence>
<dbReference type="PANTHER" id="PTHR10559">
    <property type="entry name" value="TRANSCOBALAMIN-1/GASTRIC INTRINSIC FACTOR"/>
    <property type="match status" value="1"/>
</dbReference>
<reference evidence="2 3" key="1">
    <citation type="journal article" date="2012" name="ISME J.">
        <title>Nitrification expanded: discovery, physiology and genomics of a nitrite-oxidizing bacterium from the phylum Chloroflexi.</title>
        <authorList>
            <person name="Sorokin D.Y."/>
            <person name="Lucker S."/>
            <person name="Vejmelkova D."/>
            <person name="Kostrikina N.A."/>
            <person name="Kleerebezem R."/>
            <person name="Rijpstra W.I."/>
            <person name="Damste J.S."/>
            <person name="Le Paslier D."/>
            <person name="Muyzer G."/>
            <person name="Wagner M."/>
            <person name="van Loosdrecht M.C."/>
            <person name="Daims H."/>
        </authorList>
    </citation>
    <scope>NUCLEOTIDE SEQUENCE [LARGE SCALE GENOMIC DNA]</scope>
    <source>
        <strain evidence="3">none</strain>
    </source>
</reference>
<dbReference type="InterPro" id="IPR051588">
    <property type="entry name" value="Cobalamin_Transport"/>
</dbReference>
<dbReference type="PANTHER" id="PTHR10559:SF18">
    <property type="entry name" value="TRANSCOBALAMIN II"/>
    <property type="match status" value="1"/>
</dbReference>
<keyword evidence="3" id="KW-1185">Reference proteome</keyword>
<evidence type="ECO:0000313" key="3">
    <source>
        <dbReference type="Proteomes" id="UP000004221"/>
    </source>
</evidence>
<accession>I4EM74</accession>
<dbReference type="GO" id="GO:0016740">
    <property type="term" value="F:transferase activity"/>
    <property type="evidence" value="ECO:0007669"/>
    <property type="project" value="UniProtKB-KW"/>
</dbReference>
<keyword evidence="2" id="KW-0808">Transferase</keyword>
<comment type="caution">
    <text evidence="2">The sequence shown here is derived from an EMBL/GenBank/DDBJ whole genome shotgun (WGS) entry which is preliminary data.</text>
</comment>